<dbReference type="GO" id="GO:0006335">
    <property type="term" value="P:DNA replication-dependent chromatin assembly"/>
    <property type="evidence" value="ECO:0007669"/>
    <property type="project" value="TreeGrafter"/>
</dbReference>
<dbReference type="GO" id="GO:0005654">
    <property type="term" value="C:nucleoplasm"/>
    <property type="evidence" value="ECO:0007669"/>
    <property type="project" value="TreeGrafter"/>
</dbReference>
<proteinExistence type="inferred from homology"/>
<evidence type="ECO:0000256" key="5">
    <source>
        <dbReference type="ARBA" id="ARBA00023242"/>
    </source>
</evidence>
<comment type="subcellular location">
    <subcellularLocation>
        <location evidence="1">Nucleus</location>
    </subcellularLocation>
</comment>
<evidence type="ECO:0000313" key="10">
    <source>
        <dbReference type="Proteomes" id="UP000516437"/>
    </source>
</evidence>
<dbReference type="PROSITE" id="PS50005">
    <property type="entry name" value="TPR"/>
    <property type="match status" value="1"/>
</dbReference>
<feature type="compositionally biased region" description="Polar residues" evidence="7">
    <location>
        <begin position="35"/>
        <end position="59"/>
    </location>
</feature>
<dbReference type="InterPro" id="IPR011990">
    <property type="entry name" value="TPR-like_helical_dom_sf"/>
</dbReference>
<dbReference type="GO" id="GO:0042393">
    <property type="term" value="F:histone binding"/>
    <property type="evidence" value="ECO:0007669"/>
    <property type="project" value="TreeGrafter"/>
</dbReference>
<feature type="repeat" description="TPR" evidence="6">
    <location>
        <begin position="71"/>
        <end position="104"/>
    </location>
</feature>
<feature type="region of interest" description="Disordered" evidence="7">
    <location>
        <begin position="403"/>
        <end position="480"/>
    </location>
</feature>
<feature type="compositionally biased region" description="Polar residues" evidence="7">
    <location>
        <begin position="403"/>
        <end position="418"/>
    </location>
</feature>
<dbReference type="OrthoDB" id="5587616at2759"/>
<protein>
    <submittedName>
        <fullName evidence="9">Nuclear autoantigenic sperm protein</fullName>
    </submittedName>
</protein>
<dbReference type="Pfam" id="PF10516">
    <property type="entry name" value="SHNi-TPR"/>
    <property type="match status" value="1"/>
</dbReference>
<dbReference type="InterPro" id="IPR051730">
    <property type="entry name" value="NASP-like"/>
</dbReference>
<keyword evidence="5" id="KW-0539">Nucleus</keyword>
<dbReference type="EMBL" id="RXIC02000023">
    <property type="protein sequence ID" value="KAB1214635.1"/>
    <property type="molecule type" value="Genomic_DNA"/>
</dbReference>
<evidence type="ECO:0000256" key="7">
    <source>
        <dbReference type="SAM" id="MobiDB-lite"/>
    </source>
</evidence>
<organism evidence="9 10">
    <name type="scientific">Morella rubra</name>
    <name type="common">Chinese bayberry</name>
    <dbReference type="NCBI Taxonomy" id="262757"/>
    <lineage>
        <taxon>Eukaryota</taxon>
        <taxon>Viridiplantae</taxon>
        <taxon>Streptophyta</taxon>
        <taxon>Embryophyta</taxon>
        <taxon>Tracheophyta</taxon>
        <taxon>Spermatophyta</taxon>
        <taxon>Magnoliopsida</taxon>
        <taxon>eudicotyledons</taxon>
        <taxon>Gunneridae</taxon>
        <taxon>Pentapetalae</taxon>
        <taxon>rosids</taxon>
        <taxon>fabids</taxon>
        <taxon>Fagales</taxon>
        <taxon>Myricaceae</taxon>
        <taxon>Morella</taxon>
    </lineage>
</organism>
<evidence type="ECO:0000256" key="2">
    <source>
        <dbReference type="ARBA" id="ARBA00008402"/>
    </source>
</evidence>
<dbReference type="Gene3D" id="1.25.40.10">
    <property type="entry name" value="Tetratricopeptide repeat domain"/>
    <property type="match status" value="2"/>
</dbReference>
<dbReference type="AlphaFoldDB" id="A0A6A1VPL8"/>
<accession>A0A6A1VPL8</accession>
<dbReference type="InterPro" id="IPR019734">
    <property type="entry name" value="TPR_rpt"/>
</dbReference>
<keyword evidence="10" id="KW-1185">Reference proteome</keyword>
<evidence type="ECO:0000259" key="8">
    <source>
        <dbReference type="Pfam" id="PF10516"/>
    </source>
</evidence>
<comment type="caution">
    <text evidence="9">The sequence shown here is derived from an EMBL/GenBank/DDBJ whole genome shotgun (WGS) entry which is preliminary data.</text>
</comment>
<feature type="compositionally biased region" description="Acidic residues" evidence="7">
    <location>
        <begin position="192"/>
        <end position="210"/>
    </location>
</feature>
<comment type="similarity">
    <text evidence="2">Belongs to the NASP family.</text>
</comment>
<dbReference type="PANTHER" id="PTHR15081:SF1">
    <property type="entry name" value="NUCLEAR AUTOANTIGENIC SPERM PROTEIN"/>
    <property type="match status" value="1"/>
</dbReference>
<feature type="region of interest" description="Disordered" evidence="7">
    <location>
        <begin position="1"/>
        <end position="68"/>
    </location>
</feature>
<keyword evidence="4 6" id="KW-0802">TPR repeat</keyword>
<keyword evidence="3" id="KW-0677">Repeat</keyword>
<sequence length="480" mass="50918">MVGEAPASETSVTNAAVKGDETLGPNAQEIHDSNEANIVSNAQGGTESTCNNDNAAETSSEGHRENSLEFADQLIDRGSKAMKDNDFDEAAECFSRALEIRVAHYGELAPECVRAYYKYGCALLYKAQDEADPLATVPKKESISHQESANDGSVKSAINGESSAASVSCEEEASTNYQEGAGDDVSCGKDQAEEDDDSDSENLAEADEDESDLDLAWKMLDVARAIVEKHSYDSMENVDILSALAEVALEREDIETSLGDYQKALSILEQLVEPDSRQIAELNFRICLCLEIGSKPQEAIPYCQKAISVCKSKVERLMNQVKCVSESTTLSSASELDQGVNSTVSQPDNAGTEGAEIETLTGLCGDLEKKLEDLQQLALNPKSILAEILGMASIKPRGAENSASSAVMNSSQMGTANTKGDFDSPTVSTAHTNGSGSSAVTHLGVVGRGVKRANSSTAESNPMKKPALEPSENKGDGKTS</sequence>
<feature type="domain" description="Tetratricopeptide SHNi-TPR" evidence="8">
    <location>
        <begin position="239"/>
        <end position="275"/>
    </location>
</feature>
<evidence type="ECO:0000256" key="3">
    <source>
        <dbReference type="ARBA" id="ARBA00022737"/>
    </source>
</evidence>
<feature type="compositionally biased region" description="Basic and acidic residues" evidence="7">
    <location>
        <begin position="471"/>
        <end position="480"/>
    </location>
</feature>
<gene>
    <name evidence="9" type="ORF">CJ030_MR5G002866</name>
</gene>
<reference evidence="9 10" key="1">
    <citation type="journal article" date="2019" name="Plant Biotechnol. J.">
        <title>The red bayberry genome and genetic basis of sex determination.</title>
        <authorList>
            <person name="Jia H.M."/>
            <person name="Jia H.J."/>
            <person name="Cai Q.L."/>
            <person name="Wang Y."/>
            <person name="Zhao H.B."/>
            <person name="Yang W.F."/>
            <person name="Wang G.Y."/>
            <person name="Li Y.H."/>
            <person name="Zhan D.L."/>
            <person name="Shen Y.T."/>
            <person name="Niu Q.F."/>
            <person name="Chang L."/>
            <person name="Qiu J."/>
            <person name="Zhao L."/>
            <person name="Xie H.B."/>
            <person name="Fu W.Y."/>
            <person name="Jin J."/>
            <person name="Li X.W."/>
            <person name="Jiao Y."/>
            <person name="Zhou C.C."/>
            <person name="Tu T."/>
            <person name="Chai C.Y."/>
            <person name="Gao J.L."/>
            <person name="Fan L.J."/>
            <person name="van de Weg E."/>
            <person name="Wang J.Y."/>
            <person name="Gao Z.S."/>
        </authorList>
    </citation>
    <scope>NUCLEOTIDE SEQUENCE [LARGE SCALE GENOMIC DNA]</scope>
    <source>
        <tissue evidence="9">Leaves</tissue>
    </source>
</reference>
<dbReference type="SUPFAM" id="SSF48452">
    <property type="entry name" value="TPR-like"/>
    <property type="match status" value="1"/>
</dbReference>
<dbReference type="SMART" id="SM00028">
    <property type="entry name" value="TPR"/>
    <property type="match status" value="3"/>
</dbReference>
<evidence type="ECO:0000313" key="9">
    <source>
        <dbReference type="EMBL" id="KAB1214635.1"/>
    </source>
</evidence>
<dbReference type="PANTHER" id="PTHR15081">
    <property type="entry name" value="NUCLEAR AUTOANTIGENIC SPERM PROTEIN NASP -RELATED"/>
    <property type="match status" value="1"/>
</dbReference>
<dbReference type="Proteomes" id="UP000516437">
    <property type="component" value="Chromosome 5"/>
</dbReference>
<name>A0A6A1VPL8_9ROSI</name>
<evidence type="ECO:0000256" key="6">
    <source>
        <dbReference type="PROSITE-ProRule" id="PRU00339"/>
    </source>
</evidence>
<feature type="compositionally biased region" description="Polar residues" evidence="7">
    <location>
        <begin position="425"/>
        <end position="440"/>
    </location>
</feature>
<dbReference type="GO" id="GO:0034080">
    <property type="term" value="P:CENP-A containing chromatin assembly"/>
    <property type="evidence" value="ECO:0007669"/>
    <property type="project" value="TreeGrafter"/>
</dbReference>
<evidence type="ECO:0000256" key="4">
    <source>
        <dbReference type="ARBA" id="ARBA00022803"/>
    </source>
</evidence>
<evidence type="ECO:0000256" key="1">
    <source>
        <dbReference type="ARBA" id="ARBA00004123"/>
    </source>
</evidence>
<dbReference type="InterPro" id="IPR019544">
    <property type="entry name" value="Tetratricopeptide_SHNi-TPR_dom"/>
</dbReference>
<feature type="region of interest" description="Disordered" evidence="7">
    <location>
        <begin position="137"/>
        <end position="210"/>
    </location>
</feature>